<protein>
    <submittedName>
        <fullName evidence="1">Uncharacterized protein</fullName>
    </submittedName>
</protein>
<sequence length="94" mass="9696">MLSQCQLCAPTSHTGSFRCRLHRVGGDGQKAAASFYSKKNAFMVSGGCGCGGGTVAGGLEKGQKMRLSWFAKSACFGASQEDHHSGGETSISCS</sequence>
<accession>A0A9Q0KR31</accession>
<gene>
    <name evidence="1" type="ORF">NE237_000216</name>
</gene>
<dbReference type="Proteomes" id="UP001141806">
    <property type="component" value="Unassembled WGS sequence"/>
</dbReference>
<keyword evidence="2" id="KW-1185">Reference proteome</keyword>
<comment type="caution">
    <text evidence="1">The sequence shown here is derived from an EMBL/GenBank/DDBJ whole genome shotgun (WGS) entry which is preliminary data.</text>
</comment>
<reference evidence="1" key="1">
    <citation type="journal article" date="2023" name="Plant J.">
        <title>The genome of the king protea, Protea cynaroides.</title>
        <authorList>
            <person name="Chang J."/>
            <person name="Duong T.A."/>
            <person name="Schoeman C."/>
            <person name="Ma X."/>
            <person name="Roodt D."/>
            <person name="Barker N."/>
            <person name="Li Z."/>
            <person name="Van de Peer Y."/>
            <person name="Mizrachi E."/>
        </authorList>
    </citation>
    <scope>NUCLEOTIDE SEQUENCE</scope>
    <source>
        <tissue evidence="1">Young leaves</tissue>
    </source>
</reference>
<name>A0A9Q0KR31_9MAGN</name>
<proteinExistence type="predicted"/>
<dbReference type="EMBL" id="JAMYWD010000003">
    <property type="protein sequence ID" value="KAJ4975110.1"/>
    <property type="molecule type" value="Genomic_DNA"/>
</dbReference>
<dbReference type="AlphaFoldDB" id="A0A9Q0KR31"/>
<evidence type="ECO:0000313" key="1">
    <source>
        <dbReference type="EMBL" id="KAJ4975110.1"/>
    </source>
</evidence>
<evidence type="ECO:0000313" key="2">
    <source>
        <dbReference type="Proteomes" id="UP001141806"/>
    </source>
</evidence>
<dbReference type="OrthoDB" id="1932391at2759"/>
<organism evidence="1 2">
    <name type="scientific">Protea cynaroides</name>
    <dbReference type="NCBI Taxonomy" id="273540"/>
    <lineage>
        <taxon>Eukaryota</taxon>
        <taxon>Viridiplantae</taxon>
        <taxon>Streptophyta</taxon>
        <taxon>Embryophyta</taxon>
        <taxon>Tracheophyta</taxon>
        <taxon>Spermatophyta</taxon>
        <taxon>Magnoliopsida</taxon>
        <taxon>Proteales</taxon>
        <taxon>Proteaceae</taxon>
        <taxon>Protea</taxon>
    </lineage>
</organism>